<dbReference type="OrthoDB" id="6429580at2759"/>
<dbReference type="InterPro" id="IPR050468">
    <property type="entry name" value="Cuticle_Struct_Prot"/>
</dbReference>
<keyword evidence="1" id="KW-0193">Cuticle</keyword>
<evidence type="ECO:0000313" key="2">
    <source>
        <dbReference type="EMBL" id="GBM85845.1"/>
    </source>
</evidence>
<dbReference type="Proteomes" id="UP000499080">
    <property type="component" value="Unassembled WGS sequence"/>
</dbReference>
<dbReference type="EMBL" id="BGPR01003266">
    <property type="protein sequence ID" value="GBM85845.1"/>
    <property type="molecule type" value="Genomic_DNA"/>
</dbReference>
<accession>A0A4Y2J7C7</accession>
<organism evidence="2 3">
    <name type="scientific">Araneus ventricosus</name>
    <name type="common">Orbweaver spider</name>
    <name type="synonym">Epeira ventricosa</name>
    <dbReference type="NCBI Taxonomy" id="182803"/>
    <lineage>
        <taxon>Eukaryota</taxon>
        <taxon>Metazoa</taxon>
        <taxon>Ecdysozoa</taxon>
        <taxon>Arthropoda</taxon>
        <taxon>Chelicerata</taxon>
        <taxon>Arachnida</taxon>
        <taxon>Araneae</taxon>
        <taxon>Araneomorphae</taxon>
        <taxon>Entelegynae</taxon>
        <taxon>Araneoidea</taxon>
        <taxon>Araneidae</taxon>
        <taxon>Araneus</taxon>
    </lineage>
</organism>
<dbReference type="Pfam" id="PF00379">
    <property type="entry name" value="Chitin_bind_4"/>
    <property type="match status" value="1"/>
</dbReference>
<protein>
    <recommendedName>
        <fullName evidence="4">Cuticle protein 10.9</fullName>
    </recommendedName>
</protein>
<dbReference type="PROSITE" id="PS51155">
    <property type="entry name" value="CHIT_BIND_RR_2"/>
    <property type="match status" value="1"/>
</dbReference>
<sequence length="354" mass="33405">MFKKDHVPSSHLSTISFEVVHKGYKSSERLEQIHDFNCISLTGETQLGRHPEPQKSFIMAFLKIVITALALLQYVSAKGYGGVGGGSGGIGGGYGGGLGGEYGGVGGGYGGGDGGYGGVGGGLSGGHGGVGGGLGGGYGGGVGGGLGGGYGGGMGGGLGGGYGGGYGGGAGEINEPRPYSTSFQAPDGEGGLSFRTEQGDGSGNVKGSYGYKDAQGLYRMVEYSAGAAGFSANVNTNEPGVDGKENPADVIMNVEKTPAGIQERYTRPAGSGGRGGYGAGSSGGYGGAAAGYGGGAGGYGGGAGGYGGGAGGYGGAGGFGGMGGMGGVSGGFSGFSSGSHSGGGMGVRSGKSGY</sequence>
<evidence type="ECO:0000313" key="3">
    <source>
        <dbReference type="Proteomes" id="UP000499080"/>
    </source>
</evidence>
<dbReference type="GO" id="GO:0008010">
    <property type="term" value="F:structural constituent of chitin-based larval cuticle"/>
    <property type="evidence" value="ECO:0007669"/>
    <property type="project" value="TreeGrafter"/>
</dbReference>
<comment type="caution">
    <text evidence="2">The sequence shown here is derived from an EMBL/GenBank/DDBJ whole genome shotgun (WGS) entry which is preliminary data.</text>
</comment>
<proteinExistence type="predicted"/>
<evidence type="ECO:0008006" key="4">
    <source>
        <dbReference type="Google" id="ProtNLM"/>
    </source>
</evidence>
<dbReference type="AlphaFoldDB" id="A0A4Y2J7C7"/>
<dbReference type="InterPro" id="IPR000618">
    <property type="entry name" value="Insect_cuticle"/>
</dbReference>
<dbReference type="GO" id="GO:0062129">
    <property type="term" value="C:chitin-based extracellular matrix"/>
    <property type="evidence" value="ECO:0007669"/>
    <property type="project" value="TreeGrafter"/>
</dbReference>
<gene>
    <name evidence="2" type="ORF">AVEN_37492_1</name>
</gene>
<keyword evidence="3" id="KW-1185">Reference proteome</keyword>
<dbReference type="PANTHER" id="PTHR10380:SF235">
    <property type="entry name" value="CUTICULAR PROTEIN 73D, ISOFORM B"/>
    <property type="match status" value="1"/>
</dbReference>
<evidence type="ECO:0000256" key="1">
    <source>
        <dbReference type="PROSITE-ProRule" id="PRU00497"/>
    </source>
</evidence>
<dbReference type="PANTHER" id="PTHR10380">
    <property type="entry name" value="CUTICLE PROTEIN"/>
    <property type="match status" value="1"/>
</dbReference>
<reference evidence="2 3" key="1">
    <citation type="journal article" date="2019" name="Sci. Rep.">
        <title>Orb-weaving spider Araneus ventricosus genome elucidates the spidroin gene catalogue.</title>
        <authorList>
            <person name="Kono N."/>
            <person name="Nakamura H."/>
            <person name="Ohtoshi R."/>
            <person name="Moran D.A.P."/>
            <person name="Shinohara A."/>
            <person name="Yoshida Y."/>
            <person name="Fujiwara M."/>
            <person name="Mori M."/>
            <person name="Tomita M."/>
            <person name="Arakawa K."/>
        </authorList>
    </citation>
    <scope>NUCLEOTIDE SEQUENCE [LARGE SCALE GENOMIC DNA]</scope>
</reference>
<name>A0A4Y2J7C7_ARAVE</name>